<sequence length="161" mass="17584">MFLVAIADLRFEFFTISLRSSVLRSTPFASLDMHMRFFANFFLMTLLVVVDGTCSEAEKEKITGKLFPNFLYKCSLAAKLDTSSIAPCLEGPCQISSECANCFNDFGACASKNCGWLCFWHGTLSSKCKDCVANACNAPLLRCTGLTKPLSAPTGKGDRCI</sequence>
<name>A0A7J6LY36_PEROL</name>
<dbReference type="Proteomes" id="UP000570595">
    <property type="component" value="Unassembled WGS sequence"/>
</dbReference>
<dbReference type="EMBL" id="JABAHT010000122">
    <property type="protein sequence ID" value="KAF4664212.1"/>
    <property type="molecule type" value="Genomic_DNA"/>
</dbReference>
<reference evidence="1 2" key="1">
    <citation type="submission" date="2020-04" db="EMBL/GenBank/DDBJ databases">
        <title>Perkinsus olseni comparative genomics.</title>
        <authorList>
            <person name="Bogema D.R."/>
        </authorList>
    </citation>
    <scope>NUCLEOTIDE SEQUENCE [LARGE SCALE GENOMIC DNA]</scope>
    <source>
        <strain evidence="1">ATCC PRA-179</strain>
    </source>
</reference>
<proteinExistence type="predicted"/>
<organism evidence="1 2">
    <name type="scientific">Perkinsus olseni</name>
    <name type="common">Perkinsus atlanticus</name>
    <dbReference type="NCBI Taxonomy" id="32597"/>
    <lineage>
        <taxon>Eukaryota</taxon>
        <taxon>Sar</taxon>
        <taxon>Alveolata</taxon>
        <taxon>Perkinsozoa</taxon>
        <taxon>Perkinsea</taxon>
        <taxon>Perkinsida</taxon>
        <taxon>Perkinsidae</taxon>
        <taxon>Perkinsus</taxon>
    </lineage>
</organism>
<dbReference type="OrthoDB" id="10279592at2759"/>
<evidence type="ECO:0008006" key="3">
    <source>
        <dbReference type="Google" id="ProtNLM"/>
    </source>
</evidence>
<dbReference type="AlphaFoldDB" id="A0A7J6LY36"/>
<gene>
    <name evidence="1" type="ORF">FOZ61_001019</name>
</gene>
<protein>
    <recommendedName>
        <fullName evidence="3">Immunoglobulin super DCC subclass member</fullName>
    </recommendedName>
</protein>
<accession>A0A7J6LY36</accession>
<comment type="caution">
    <text evidence="1">The sequence shown here is derived from an EMBL/GenBank/DDBJ whole genome shotgun (WGS) entry which is preliminary data.</text>
</comment>
<evidence type="ECO:0000313" key="1">
    <source>
        <dbReference type="EMBL" id="KAF4664212.1"/>
    </source>
</evidence>
<evidence type="ECO:0000313" key="2">
    <source>
        <dbReference type="Proteomes" id="UP000570595"/>
    </source>
</evidence>